<feature type="region of interest" description="Disordered" evidence="1">
    <location>
        <begin position="951"/>
        <end position="976"/>
    </location>
</feature>
<dbReference type="InterPro" id="IPR000904">
    <property type="entry name" value="Sec7_dom"/>
</dbReference>
<dbReference type="Pfam" id="PF01369">
    <property type="entry name" value="Sec7"/>
    <property type="match status" value="1"/>
</dbReference>
<dbReference type="EMBL" id="CAICTM010000343">
    <property type="protein sequence ID" value="CAB9508353.1"/>
    <property type="molecule type" value="Genomic_DNA"/>
</dbReference>
<comment type="caution">
    <text evidence="3">The sequence shown here is derived from an EMBL/GenBank/DDBJ whole genome shotgun (WGS) entry which is preliminary data.</text>
</comment>
<dbReference type="Proteomes" id="UP001153069">
    <property type="component" value="Unassembled WGS sequence"/>
</dbReference>
<feature type="domain" description="SEC7" evidence="2">
    <location>
        <begin position="791"/>
        <end position="1046"/>
    </location>
</feature>
<feature type="region of interest" description="Disordered" evidence="1">
    <location>
        <begin position="1253"/>
        <end position="1286"/>
    </location>
</feature>
<dbReference type="SUPFAM" id="SSF48425">
    <property type="entry name" value="Sec7 domain"/>
    <property type="match status" value="1"/>
</dbReference>
<feature type="region of interest" description="Disordered" evidence="1">
    <location>
        <begin position="660"/>
        <end position="708"/>
    </location>
</feature>
<dbReference type="GO" id="GO:0032012">
    <property type="term" value="P:regulation of ARF protein signal transduction"/>
    <property type="evidence" value="ECO:0007669"/>
    <property type="project" value="InterPro"/>
</dbReference>
<accession>A0A9N8DSQ4</accession>
<dbReference type="SMART" id="SM00222">
    <property type="entry name" value="Sec7"/>
    <property type="match status" value="1"/>
</dbReference>
<feature type="compositionally biased region" description="Acidic residues" evidence="1">
    <location>
        <begin position="1262"/>
        <end position="1286"/>
    </location>
</feature>
<proteinExistence type="predicted"/>
<name>A0A9N8DSQ4_9STRA</name>
<feature type="compositionally biased region" description="Polar residues" evidence="1">
    <location>
        <begin position="30"/>
        <end position="46"/>
    </location>
</feature>
<dbReference type="GO" id="GO:0005085">
    <property type="term" value="F:guanyl-nucleotide exchange factor activity"/>
    <property type="evidence" value="ECO:0007669"/>
    <property type="project" value="InterPro"/>
</dbReference>
<organism evidence="3 4">
    <name type="scientific">Seminavis robusta</name>
    <dbReference type="NCBI Taxonomy" id="568900"/>
    <lineage>
        <taxon>Eukaryota</taxon>
        <taxon>Sar</taxon>
        <taxon>Stramenopiles</taxon>
        <taxon>Ochrophyta</taxon>
        <taxon>Bacillariophyta</taxon>
        <taxon>Bacillariophyceae</taxon>
        <taxon>Bacillariophycidae</taxon>
        <taxon>Naviculales</taxon>
        <taxon>Naviculaceae</taxon>
        <taxon>Seminavis</taxon>
    </lineage>
</organism>
<evidence type="ECO:0000313" key="4">
    <source>
        <dbReference type="Proteomes" id="UP001153069"/>
    </source>
</evidence>
<gene>
    <name evidence="3" type="ORF">SEMRO_344_G122120.1</name>
</gene>
<feature type="compositionally biased region" description="Basic and acidic residues" evidence="1">
    <location>
        <begin position="1397"/>
        <end position="1413"/>
    </location>
</feature>
<evidence type="ECO:0000313" key="3">
    <source>
        <dbReference type="EMBL" id="CAB9508353.1"/>
    </source>
</evidence>
<dbReference type="InterPro" id="IPR035999">
    <property type="entry name" value="Sec7_dom_sf"/>
</dbReference>
<feature type="compositionally biased region" description="Basic and acidic residues" evidence="1">
    <location>
        <begin position="952"/>
        <end position="976"/>
    </location>
</feature>
<sequence>MGEEQQQEPDSTTSPPRVSIVEEAPPTRPRANTSSSAVHSVGTGNNHLPIHRLSIPTLQPFGMMVGGITTPGEAMAMMQIPPHTAARVLKGEIHNVLTVMRADPRYVSPHRFEDELVEQYEHPLLAKFRDLHATLCAWESAPQTELPDAMLYLPPFCEAIQGRDINASVTGAALSALHKFLLYGFLTQTTSSRTAAQGMTWMSNALLQCTFEESLQGVNATGGGVGGVVKYFEPGGGLSGTATGTALETASSRGIAMRRTLSHDSTRASTVAIPSHLHHHHHHSNPHHSRDGTNTSRTVVGTMLLHDDEQVVLKLLELSALVVRCSLHPSEPLLSTDLIIGLLDTCLHVSHRAKRASPLLKSAAADSLGQIVLQVFSTITSPSRSFVARSNTMDTMESHDSLHNTTSQDEIDNSPLLEARREILLKLTNLLNPQQNNDATCATSLTLMNMAFETLREGFTPPEIAILQNDFCKYLLQWSTTHDLMILNLTLRVIFNLFQSMRNHLKVPLEVFLTSVHLRILDPASSATSEEREVALESLLEFCQEVALMQDIYLNYDCDISCTNLYESICTTLGRVACADGTNNRIMLTPTTPSLIPSGGTLPTTAESFTTASFASLNFDNLHGNNNNSGGNTNSNFLNSHQQPSLASFRNQTSVRQLKTGTGANTSDDSSTLISDLSSHGGTSSSVLHSPRRDKSTLTGMVGAGQPQAPQIPLNILNKVALDGILAILDSIFRRCQSHLRYEDLIHNHGNQNAHSNGNDGGSLDGSVAASQASEIGNLRWQMAPKDMSEEVLQERKIKKHFLALIAAAFNEDAFNNKWLQIAIDNQILPTEPLPKNPSPDDARVLHPLGVAPDNVADLLYSTHGLDKANIGEYISKGPKEKYPFHAHVLGEFVHRYDFSELTFAGAVRKFLTKFRLPGEAQCIDRLMEAFSKELYQQQKGKQIVTTTSNVDDNKIKEGQELDNSRASEDDGDGKKSSEFVFKNSDAVFVLSFSTIMLNTDLHNPSMRRNRRMTLQQFIKNNRGINGGEDLPEDFLAELYEQIKTKEIQVQAEVGEFFSMTQTMMHSTTTSTSKNFQETFRSTWDSVLTNRSQNVATAFFTPPYAARQSIERAGIHDKEMFVTIANCGAIQSLAGVFCRSWDDDLVVRALRGLKQMAKMCEFFETDEILNDILQILLRLGRDYIMGCTALEHSGYDNGAPILPNGRMPMAVLGEDNDESVIIDTESPVPTSLLCSPKGVDPLHASFAVHAQRNNNVGTASSGEEDDEAEAEAETEENDGDDDETEEGVDVVDVTGSAAHRGLLALDTAFVMLRSFAPRVREAWPAFIDCICALRDAKGLPAGLSDLDDFADSNGNVLPLSSFAQNSQKRLDDHYRALLGKDDANKKKSWLRSLWGQPKKEKGSGLNEESERSQRSGTNSGNIKEELSTFSMRLLDVAENCDVEKVVVQMGSSTGNEEEPSPQLHHEQQFIAIQALLISVDEYPFDDDPVLEQHAIFSLELAARALLTNREKATELFSLFLQKFENILSKVDDNKIPAPFMVERVVVTILRSSIHLYDLPDLRPHLRASLHLLMMSLPRKFIAQISDRMACGLAIILRASFHFFETPNEWTFMGDTLDMLANYQAARGFVFDGIASTVEYALPSPPEDVASEHLTQESASTLTFEQKEEEGDNHNQDPAEQPPPLSKDACVALTRILIRFVLGFYQNDLSLSLPAMLCLEKVYRHLVSLLAPPEVKEEGKENGEGQVSSGKVPDKELWQNVIVSVYSVCRSVDEESSRCGMECYSRLMKETNADEISDDKWLAILYLMVNKQPPLSADISRANTFTVLGQVLMMVLPPLSHRSENWEDLTDLIQQIAGVAEENLREGRQGSVSPLFQKTVETVTECANKMMSDGFDGDKEFSTWASETLLAELEKFGALGGSIINTAHTT</sequence>
<dbReference type="Pfam" id="PF12783">
    <property type="entry name" value="Sec7-like_HUS"/>
    <property type="match status" value="1"/>
</dbReference>
<dbReference type="OrthoDB" id="430364at2759"/>
<feature type="compositionally biased region" description="Low complexity" evidence="1">
    <location>
        <begin position="666"/>
        <end position="689"/>
    </location>
</feature>
<keyword evidence="4" id="KW-1185">Reference proteome</keyword>
<dbReference type="PANTHER" id="PTHR10663">
    <property type="entry name" value="GUANYL-NUCLEOTIDE EXCHANGE FACTOR"/>
    <property type="match status" value="1"/>
</dbReference>
<dbReference type="GO" id="GO:0012505">
    <property type="term" value="C:endomembrane system"/>
    <property type="evidence" value="ECO:0007669"/>
    <property type="project" value="UniProtKB-ARBA"/>
</dbReference>
<feature type="region of interest" description="Disordered" evidence="1">
    <location>
        <begin position="1662"/>
        <end position="1684"/>
    </location>
</feature>
<dbReference type="Gene3D" id="1.10.1000.11">
    <property type="entry name" value="Arf Nucleotide-binding Site Opener,domain 2"/>
    <property type="match status" value="1"/>
</dbReference>
<dbReference type="InterPro" id="IPR023394">
    <property type="entry name" value="Sec7_C_sf"/>
</dbReference>
<feature type="region of interest" description="Disordered" evidence="1">
    <location>
        <begin position="1396"/>
        <end position="1421"/>
    </location>
</feature>
<protein>
    <submittedName>
        <fullName evidence="3">Golgi-specific brefeldin A-resistance guanine nucleotide exchange factor 1</fullName>
    </submittedName>
</protein>
<dbReference type="PANTHER" id="PTHR10663:SF388">
    <property type="entry name" value="GOLGI-SPECIFIC BREFELDIN A-RESISTANCE GUANINE NUCLEOTIDE EXCHANGE FACTOR 1"/>
    <property type="match status" value="1"/>
</dbReference>
<dbReference type="Gene3D" id="1.10.220.20">
    <property type="match status" value="1"/>
</dbReference>
<reference evidence="3" key="1">
    <citation type="submission" date="2020-06" db="EMBL/GenBank/DDBJ databases">
        <authorList>
            <consortium name="Plant Systems Biology data submission"/>
        </authorList>
    </citation>
    <scope>NUCLEOTIDE SEQUENCE</scope>
    <source>
        <strain evidence="3">D6</strain>
    </source>
</reference>
<dbReference type="GO" id="GO:0005737">
    <property type="term" value="C:cytoplasm"/>
    <property type="evidence" value="ECO:0007669"/>
    <property type="project" value="UniProtKB-ARBA"/>
</dbReference>
<dbReference type="PROSITE" id="PS50190">
    <property type="entry name" value="SEC7"/>
    <property type="match status" value="1"/>
</dbReference>
<dbReference type="GO" id="GO:0016192">
    <property type="term" value="P:vesicle-mediated transport"/>
    <property type="evidence" value="ECO:0007669"/>
    <property type="project" value="UniProtKB-ARBA"/>
</dbReference>
<dbReference type="CDD" id="cd00171">
    <property type="entry name" value="Sec7"/>
    <property type="match status" value="1"/>
</dbReference>
<evidence type="ECO:0000256" key="1">
    <source>
        <dbReference type="SAM" id="MobiDB-lite"/>
    </source>
</evidence>
<evidence type="ECO:0000259" key="2">
    <source>
        <dbReference type="PROSITE" id="PS50190"/>
    </source>
</evidence>
<feature type="region of interest" description="Disordered" evidence="1">
    <location>
        <begin position="1"/>
        <end position="48"/>
    </location>
</feature>
<dbReference type="InterPro" id="IPR032691">
    <property type="entry name" value="Mon2/Sec7/BIG1-like_HUS"/>
</dbReference>